<accession>A0A1H8ENY5</accession>
<organism evidence="2 3">
    <name type="scientific">Peptostreptococcus russellii</name>
    <dbReference type="NCBI Taxonomy" id="215200"/>
    <lineage>
        <taxon>Bacteria</taxon>
        <taxon>Bacillati</taxon>
        <taxon>Bacillota</taxon>
        <taxon>Clostridia</taxon>
        <taxon>Peptostreptococcales</taxon>
        <taxon>Peptostreptococcaceae</taxon>
        <taxon>Peptostreptococcus</taxon>
    </lineage>
</organism>
<dbReference type="STRING" id="215200.SAMN05216454_101189"/>
<dbReference type="EMBL" id="FODF01000001">
    <property type="protein sequence ID" value="SEN21100.1"/>
    <property type="molecule type" value="Genomic_DNA"/>
</dbReference>
<keyword evidence="1" id="KW-1133">Transmembrane helix</keyword>
<dbReference type="AlphaFoldDB" id="A0A1H8ENY5"/>
<dbReference type="InterPro" id="IPR031360">
    <property type="entry name" value="TrpP"/>
</dbReference>
<gene>
    <name evidence="2" type="ORF">SAMN05216454_101189</name>
</gene>
<proteinExistence type="predicted"/>
<keyword evidence="3" id="KW-1185">Reference proteome</keyword>
<name>A0A1H8ENY5_9FIRM</name>
<dbReference type="OrthoDB" id="2243651at2"/>
<reference evidence="2 3" key="1">
    <citation type="submission" date="2016-10" db="EMBL/GenBank/DDBJ databases">
        <authorList>
            <person name="de Groot N.N."/>
        </authorList>
    </citation>
    <scope>NUCLEOTIDE SEQUENCE [LARGE SCALE GENOMIC DNA]</scope>
    <source>
        <strain evidence="2 3">Calf135</strain>
    </source>
</reference>
<dbReference type="RefSeq" id="WP_091973415.1">
    <property type="nucleotide sequence ID" value="NZ_CAUWDX010000063.1"/>
</dbReference>
<keyword evidence="1" id="KW-0812">Transmembrane</keyword>
<feature type="transmembrane region" description="Helical" evidence="1">
    <location>
        <begin position="9"/>
        <end position="26"/>
    </location>
</feature>
<sequence length="183" mass="19697">MRNSKTKKMILNAILLGIGLILHQIFPAIGGGITPDISLVMLFCIMVINKDDYKSCLLAGIVAGLFAAMTTKFPGGQIPNVIDKFVTVNVMYLVMKLLFLNPFIEKLEKKGNQIVIVVMTFIGTIVSGLVFLSTASIVVGLPAGLTQLFVAVVLPATVINIITAVILYNIIAVSLKRTSYQIG</sequence>
<evidence type="ECO:0000313" key="3">
    <source>
        <dbReference type="Proteomes" id="UP000199512"/>
    </source>
</evidence>
<feature type="transmembrane region" description="Helical" evidence="1">
    <location>
        <begin position="148"/>
        <end position="171"/>
    </location>
</feature>
<dbReference type="Pfam" id="PF17099">
    <property type="entry name" value="TrpP"/>
    <property type="match status" value="1"/>
</dbReference>
<evidence type="ECO:0000313" key="2">
    <source>
        <dbReference type="EMBL" id="SEN21100.1"/>
    </source>
</evidence>
<keyword evidence="1" id="KW-0472">Membrane</keyword>
<protein>
    <submittedName>
        <fullName evidence="2">Tryptophan transporter TrpP</fullName>
    </submittedName>
</protein>
<feature type="transmembrane region" description="Helical" evidence="1">
    <location>
        <begin position="116"/>
        <end position="142"/>
    </location>
</feature>
<dbReference type="Gene3D" id="1.10.1760.20">
    <property type="match status" value="1"/>
</dbReference>
<feature type="transmembrane region" description="Helical" evidence="1">
    <location>
        <begin position="56"/>
        <end position="73"/>
    </location>
</feature>
<evidence type="ECO:0000256" key="1">
    <source>
        <dbReference type="SAM" id="Phobius"/>
    </source>
</evidence>
<feature type="transmembrane region" description="Helical" evidence="1">
    <location>
        <begin position="85"/>
        <end position="104"/>
    </location>
</feature>
<dbReference type="Proteomes" id="UP000199512">
    <property type="component" value="Unassembled WGS sequence"/>
</dbReference>